<comment type="caution">
    <text evidence="2">The sequence shown here is derived from an EMBL/GenBank/DDBJ whole genome shotgun (WGS) entry which is preliminary data.</text>
</comment>
<evidence type="ECO:0000256" key="1">
    <source>
        <dbReference type="ARBA" id="ARBA00006479"/>
    </source>
</evidence>
<proteinExistence type="inferred from homology"/>
<dbReference type="Gene3D" id="3.30.420.40">
    <property type="match status" value="2"/>
</dbReference>
<dbReference type="PANTHER" id="PTHR18964">
    <property type="entry name" value="ROK (REPRESSOR, ORF, KINASE) FAMILY"/>
    <property type="match status" value="1"/>
</dbReference>
<keyword evidence="3" id="KW-1185">Reference proteome</keyword>
<organism evidence="2 3">
    <name type="scientific">Kribbella antibiotica</name>
    <dbReference type="NCBI Taxonomy" id="190195"/>
    <lineage>
        <taxon>Bacteria</taxon>
        <taxon>Bacillati</taxon>
        <taxon>Actinomycetota</taxon>
        <taxon>Actinomycetes</taxon>
        <taxon>Propionibacteriales</taxon>
        <taxon>Kribbellaceae</taxon>
        <taxon>Kribbella</taxon>
    </lineage>
</organism>
<protein>
    <submittedName>
        <fullName evidence="2">ROK family protein</fullName>
    </submittedName>
</protein>
<evidence type="ECO:0000313" key="2">
    <source>
        <dbReference type="EMBL" id="TDD58846.1"/>
    </source>
</evidence>
<dbReference type="SUPFAM" id="SSF53067">
    <property type="entry name" value="Actin-like ATPase domain"/>
    <property type="match status" value="1"/>
</dbReference>
<dbReference type="PANTHER" id="PTHR18964:SF149">
    <property type="entry name" value="BIFUNCTIONAL UDP-N-ACETYLGLUCOSAMINE 2-EPIMERASE_N-ACETYLMANNOSAMINE KINASE"/>
    <property type="match status" value="1"/>
</dbReference>
<dbReference type="RefSeq" id="WP_132168557.1">
    <property type="nucleotide sequence ID" value="NZ_SMKX01000044.1"/>
</dbReference>
<dbReference type="InterPro" id="IPR043129">
    <property type="entry name" value="ATPase_NBD"/>
</dbReference>
<comment type="similarity">
    <text evidence="1">Belongs to the ROK (NagC/XylR) family.</text>
</comment>
<sequence>MDIVCGVDLGGTNTRIAIVDPAGRVVARERDTTPRGTGVQIARQLAERIAKLAGTRPIRTVIGVPGAVHPRTGVIRTAPNAPRLEGTAFSDALPGSCFVNDANAALYGEAKAGVVQDSTDAVMVTVGTGVGTAALLQRQLLTGRSGAVGEFGALPYRHGTFEDACSGSAMTRAAQAAGFDDPRAIFTEPVLRSARSDAFEALSQLLATLTTAYDPDIIVLGGGVASSLAQWLEPLRETLLPITPEPPLIALGALGDDAGAIGAAHLALDQPSAGLLSWDPRHLPRHP</sequence>
<evidence type="ECO:0000313" key="3">
    <source>
        <dbReference type="Proteomes" id="UP000295124"/>
    </source>
</evidence>
<dbReference type="EMBL" id="SMKX01000044">
    <property type="protein sequence ID" value="TDD58846.1"/>
    <property type="molecule type" value="Genomic_DNA"/>
</dbReference>
<dbReference type="AlphaFoldDB" id="A0A4R4ZL86"/>
<name>A0A4R4ZL86_9ACTN</name>
<gene>
    <name evidence="2" type="ORF">E1263_17375</name>
</gene>
<dbReference type="InterPro" id="IPR000600">
    <property type="entry name" value="ROK"/>
</dbReference>
<dbReference type="OrthoDB" id="37575at2"/>
<dbReference type="Pfam" id="PF00480">
    <property type="entry name" value="ROK"/>
    <property type="match status" value="1"/>
</dbReference>
<reference evidence="2 3" key="1">
    <citation type="submission" date="2019-03" db="EMBL/GenBank/DDBJ databases">
        <title>Draft genome sequences of novel Actinobacteria.</title>
        <authorList>
            <person name="Sahin N."/>
            <person name="Ay H."/>
            <person name="Saygin H."/>
        </authorList>
    </citation>
    <scope>NUCLEOTIDE SEQUENCE [LARGE SCALE GENOMIC DNA]</scope>
    <source>
        <strain evidence="2 3">JCM 13523</strain>
    </source>
</reference>
<dbReference type="Proteomes" id="UP000295124">
    <property type="component" value="Unassembled WGS sequence"/>
</dbReference>
<accession>A0A4R4ZL86</accession>